<comment type="caution">
    <text evidence="2">The sequence shown here is derived from an EMBL/GenBank/DDBJ whole genome shotgun (WGS) entry which is preliminary data.</text>
</comment>
<gene>
    <name evidence="2" type="ORF">OIU85_021230</name>
</gene>
<keyword evidence="1 2" id="KW-0812">Transmembrane</keyword>
<feature type="transmembrane region" description="Helical" evidence="1">
    <location>
        <begin position="13"/>
        <end position="39"/>
    </location>
</feature>
<dbReference type="PANTHER" id="PTHR37192:SF2">
    <property type="entry name" value="TRANSMEMBRANE PROTEIN"/>
    <property type="match status" value="1"/>
</dbReference>
<dbReference type="InterPro" id="IPR031851">
    <property type="entry name" value="DUF4750"/>
</dbReference>
<evidence type="ECO:0000313" key="2">
    <source>
        <dbReference type="EMBL" id="KAJ6730413.1"/>
    </source>
</evidence>
<evidence type="ECO:0000313" key="3">
    <source>
        <dbReference type="Proteomes" id="UP001151529"/>
    </source>
</evidence>
<protein>
    <submittedName>
        <fullName evidence="2">TRANSMEMBRANE PROTEIN</fullName>
    </submittedName>
</protein>
<keyword evidence="3" id="KW-1185">Reference proteome</keyword>
<reference evidence="2" key="1">
    <citation type="submission" date="2022-11" db="EMBL/GenBank/DDBJ databases">
        <authorList>
            <person name="Hyden B.L."/>
            <person name="Feng K."/>
            <person name="Yates T."/>
            <person name="Jawdy S."/>
            <person name="Smart L.B."/>
            <person name="Muchero W."/>
        </authorList>
    </citation>
    <scope>NUCLEOTIDE SEQUENCE</scope>
    <source>
        <tissue evidence="2">Shoot tip</tissue>
    </source>
</reference>
<proteinExistence type="predicted"/>
<dbReference type="OrthoDB" id="1931171at2759"/>
<dbReference type="EMBL" id="JAPFFL010000004">
    <property type="protein sequence ID" value="KAJ6730413.1"/>
    <property type="molecule type" value="Genomic_DNA"/>
</dbReference>
<keyword evidence="1" id="KW-0472">Membrane</keyword>
<organism evidence="2 3">
    <name type="scientific">Salix viminalis</name>
    <name type="common">Common osier</name>
    <name type="synonym">Basket willow</name>
    <dbReference type="NCBI Taxonomy" id="40686"/>
    <lineage>
        <taxon>Eukaryota</taxon>
        <taxon>Viridiplantae</taxon>
        <taxon>Streptophyta</taxon>
        <taxon>Embryophyta</taxon>
        <taxon>Tracheophyta</taxon>
        <taxon>Spermatophyta</taxon>
        <taxon>Magnoliopsida</taxon>
        <taxon>eudicotyledons</taxon>
        <taxon>Gunneridae</taxon>
        <taxon>Pentapetalae</taxon>
        <taxon>rosids</taxon>
        <taxon>fabids</taxon>
        <taxon>Malpighiales</taxon>
        <taxon>Salicaceae</taxon>
        <taxon>Saliceae</taxon>
        <taxon>Salix</taxon>
    </lineage>
</organism>
<sequence>MESSPSSPSQWDYLGFLILRPLLAILFVFSFISIGWILAWKLVLVHVPLVQEIFGLRKKTTKPKPPTRRISRIYDTIDPRYSTPVGISWSKTGHKLGMVVGPFSIDSLALHSIGINKGQEVLEVEEGCSFDAEVLEGRREHGMFIEQYGYRECVGLTALDQQQIELLGFFLVLGGEKGMQMNKKNTHPWFPIEKSRLLDRKFHDVNRSRSQLQSEVP</sequence>
<dbReference type="Proteomes" id="UP001151529">
    <property type="component" value="Chromosome 2"/>
</dbReference>
<dbReference type="AlphaFoldDB" id="A0A9Q0UI32"/>
<dbReference type="Pfam" id="PF15938">
    <property type="entry name" value="DUF4750"/>
    <property type="match status" value="1"/>
</dbReference>
<dbReference type="PANTHER" id="PTHR37192">
    <property type="entry name" value="TRANSMEMBRANE PROTEIN"/>
    <property type="match status" value="1"/>
</dbReference>
<accession>A0A9Q0UI32</accession>
<name>A0A9Q0UI32_SALVM</name>
<keyword evidence="1" id="KW-1133">Transmembrane helix</keyword>
<evidence type="ECO:0000256" key="1">
    <source>
        <dbReference type="SAM" id="Phobius"/>
    </source>
</evidence>
<reference evidence="2" key="2">
    <citation type="journal article" date="2023" name="Int. J. Mol. Sci.">
        <title>De Novo Assembly and Annotation of 11 Diverse Shrub Willow (Salix) Genomes Reveals Novel Gene Organization in Sex-Linked Regions.</title>
        <authorList>
            <person name="Hyden B."/>
            <person name="Feng K."/>
            <person name="Yates T.B."/>
            <person name="Jawdy S."/>
            <person name="Cereghino C."/>
            <person name="Smart L.B."/>
            <person name="Muchero W."/>
        </authorList>
    </citation>
    <scope>NUCLEOTIDE SEQUENCE [LARGE SCALE GENOMIC DNA]</scope>
    <source>
        <tissue evidence="2">Shoot tip</tissue>
    </source>
</reference>